<proteinExistence type="predicted"/>
<feature type="compositionally biased region" description="Basic and acidic residues" evidence="1">
    <location>
        <begin position="98"/>
        <end position="108"/>
    </location>
</feature>
<comment type="caution">
    <text evidence="2">The sequence shown here is derived from an EMBL/GenBank/DDBJ whole genome shotgun (WGS) entry which is preliminary data.</text>
</comment>
<accession>A0ABV0W3W9</accession>
<organism evidence="2 3">
    <name type="scientific">Xenotaenia resolanae</name>
    <dbReference type="NCBI Taxonomy" id="208358"/>
    <lineage>
        <taxon>Eukaryota</taxon>
        <taxon>Metazoa</taxon>
        <taxon>Chordata</taxon>
        <taxon>Craniata</taxon>
        <taxon>Vertebrata</taxon>
        <taxon>Euteleostomi</taxon>
        <taxon>Actinopterygii</taxon>
        <taxon>Neopterygii</taxon>
        <taxon>Teleostei</taxon>
        <taxon>Neoteleostei</taxon>
        <taxon>Acanthomorphata</taxon>
        <taxon>Ovalentaria</taxon>
        <taxon>Atherinomorphae</taxon>
        <taxon>Cyprinodontiformes</taxon>
        <taxon>Goodeidae</taxon>
        <taxon>Xenotaenia</taxon>
    </lineage>
</organism>
<feature type="region of interest" description="Disordered" evidence="1">
    <location>
        <begin position="71"/>
        <end position="108"/>
    </location>
</feature>
<gene>
    <name evidence="2" type="ORF">XENORESO_011249</name>
</gene>
<evidence type="ECO:0000256" key="1">
    <source>
        <dbReference type="SAM" id="MobiDB-lite"/>
    </source>
</evidence>
<feature type="region of interest" description="Disordered" evidence="1">
    <location>
        <begin position="1"/>
        <end position="22"/>
    </location>
</feature>
<evidence type="ECO:0000313" key="3">
    <source>
        <dbReference type="Proteomes" id="UP001444071"/>
    </source>
</evidence>
<keyword evidence="3" id="KW-1185">Reference proteome</keyword>
<evidence type="ECO:0000313" key="2">
    <source>
        <dbReference type="EMBL" id="MEQ2263682.1"/>
    </source>
</evidence>
<dbReference type="Proteomes" id="UP001444071">
    <property type="component" value="Unassembled WGS sequence"/>
</dbReference>
<protein>
    <submittedName>
        <fullName evidence="2">Uncharacterized protein</fullName>
    </submittedName>
</protein>
<sequence>MSVFDGLGDIMKPTVTPQAGDVDTSMANMASNLTMGTAAAPQVAPPSWGAPMAGAPVAAAPMMPMARPSFPTAGVTPGAPMSPGMAQSPRKPPPPRNALDDLNIKDFM</sequence>
<dbReference type="EMBL" id="JAHRIM010023491">
    <property type="protein sequence ID" value="MEQ2263682.1"/>
    <property type="molecule type" value="Genomic_DNA"/>
</dbReference>
<name>A0ABV0W3W9_9TELE</name>
<reference evidence="2 3" key="1">
    <citation type="submission" date="2021-06" db="EMBL/GenBank/DDBJ databases">
        <authorList>
            <person name="Palmer J.M."/>
        </authorList>
    </citation>
    <scope>NUCLEOTIDE SEQUENCE [LARGE SCALE GENOMIC DNA]</scope>
    <source>
        <strain evidence="2 3">XR_2019</strain>
        <tissue evidence="2">Muscle</tissue>
    </source>
</reference>